<dbReference type="Proteomes" id="UP000604273">
    <property type="component" value="Unassembled WGS sequence"/>
</dbReference>
<sequence length="538" mass="60618">MASVSIAARLCAMACRRAPQIQRIPRPQQLIRPKSHAQRAFTTSTIRWAREEDQRQDDAEEDDFGPIELKKLEAALAEASTPEGLKQLDQLAKENGYNSIDHYLQNELEWHPGWASEDRSVLEDITRDDKGERPNKQSFWFDEEDPETNTEELEEFDEDDITSMAHGKLDEIRDMRQYARLAVWELPLLSKYAKPFVPPSDNQVLRWRYTSYMGEFHPAEKKVVVQFAPDDLKLTPVQTEKLKKLAGPRYNPETEIIKMSSDSFEHQAQNKRYLSNLVDDLIAAAKDPKDTFEDIPLDTRHHKIQPKPQFPKEWRMSPERREQLDAHRQRLAIEDAKIAESGRLIDGTQAIDEYLMQRAAEDQKKAKIAELVPASADVFTDLYDPITETSGDRRLANVSGIPTIINLERIPSTFIQSAPESRRIATEADALILLYDGSSIESLEELRRIRLQVLAPHLGEAAPPTAVVAGKADGAEAAGSVWERGLGEGRELSVLLGAKFGVVSALWGDGVKDVVEELAARVLERKGIGKDMLMGAGP</sequence>
<feature type="domain" description="Small ribosomal subunit protein mS35 mitochondrial conserved" evidence="2">
    <location>
        <begin position="195"/>
        <end position="314"/>
    </location>
</feature>
<dbReference type="InterPro" id="IPR039848">
    <property type="entry name" value="Ribosomal_mS35_mt"/>
</dbReference>
<dbReference type="Pfam" id="PF10213">
    <property type="entry name" value="MRP-S28"/>
    <property type="match status" value="1"/>
</dbReference>
<feature type="compositionally biased region" description="Basic and acidic residues" evidence="1">
    <location>
        <begin position="125"/>
        <end position="135"/>
    </location>
</feature>
<evidence type="ECO:0000313" key="4">
    <source>
        <dbReference type="Proteomes" id="UP000604273"/>
    </source>
</evidence>
<dbReference type="AlphaFoldDB" id="A0A8H4WVV8"/>
<evidence type="ECO:0000256" key="1">
    <source>
        <dbReference type="SAM" id="MobiDB-lite"/>
    </source>
</evidence>
<dbReference type="CDD" id="cd00882">
    <property type="entry name" value="Ras_like_GTPase"/>
    <property type="match status" value="1"/>
</dbReference>
<organism evidence="3 4">
    <name type="scientific">Fusarium gaditjirri</name>
    <dbReference type="NCBI Taxonomy" id="282569"/>
    <lineage>
        <taxon>Eukaryota</taxon>
        <taxon>Fungi</taxon>
        <taxon>Dikarya</taxon>
        <taxon>Ascomycota</taxon>
        <taxon>Pezizomycotina</taxon>
        <taxon>Sordariomycetes</taxon>
        <taxon>Hypocreomycetidae</taxon>
        <taxon>Hypocreales</taxon>
        <taxon>Nectriaceae</taxon>
        <taxon>Fusarium</taxon>
        <taxon>Fusarium nisikadoi species complex</taxon>
    </lineage>
</organism>
<dbReference type="GO" id="GO:0005763">
    <property type="term" value="C:mitochondrial small ribosomal subunit"/>
    <property type="evidence" value="ECO:0007669"/>
    <property type="project" value="TreeGrafter"/>
</dbReference>
<feature type="region of interest" description="Disordered" evidence="1">
    <location>
        <begin position="125"/>
        <end position="148"/>
    </location>
</feature>
<dbReference type="InterPro" id="IPR019349">
    <property type="entry name" value="Ribosomal_mS35_mit"/>
</dbReference>
<protein>
    <recommendedName>
        <fullName evidence="2">Small ribosomal subunit protein mS35 mitochondrial conserved domain-containing protein</fullName>
    </recommendedName>
</protein>
<dbReference type="GO" id="GO:0003735">
    <property type="term" value="F:structural constituent of ribosome"/>
    <property type="evidence" value="ECO:0007669"/>
    <property type="project" value="InterPro"/>
</dbReference>
<dbReference type="InterPro" id="IPR027417">
    <property type="entry name" value="P-loop_NTPase"/>
</dbReference>
<dbReference type="Gene3D" id="3.40.50.300">
    <property type="entry name" value="P-loop containing nucleotide triphosphate hydrolases"/>
    <property type="match status" value="1"/>
</dbReference>
<keyword evidence="4" id="KW-1185">Reference proteome</keyword>
<dbReference type="SUPFAM" id="SSF52540">
    <property type="entry name" value="P-loop containing nucleoside triphosphate hydrolases"/>
    <property type="match status" value="1"/>
</dbReference>
<proteinExistence type="predicted"/>
<comment type="caution">
    <text evidence="3">The sequence shown here is derived from an EMBL/GenBank/DDBJ whole genome shotgun (WGS) entry which is preliminary data.</text>
</comment>
<dbReference type="OrthoDB" id="283424at2759"/>
<accession>A0A8H4WVV8</accession>
<dbReference type="PANTHER" id="PTHR13490:SF0">
    <property type="entry name" value="SMALL RIBOSOMAL SUBUNIT PROTEIN MS35"/>
    <property type="match status" value="1"/>
</dbReference>
<reference evidence="3" key="1">
    <citation type="journal article" date="2020" name="BMC Genomics">
        <title>Correction to: Identification and distribution of gene clusters required for synthesis of sphingolipid metabolism inhibitors in diverse species of the filamentous fungus Fusarium.</title>
        <authorList>
            <person name="Kim H.S."/>
            <person name="Lohmar J.M."/>
            <person name="Busman M."/>
            <person name="Brown D.W."/>
            <person name="Naumann T.A."/>
            <person name="Divon H.H."/>
            <person name="Lysoe E."/>
            <person name="Uhlig S."/>
            <person name="Proctor R.H."/>
        </authorList>
    </citation>
    <scope>NUCLEOTIDE SEQUENCE</scope>
    <source>
        <strain evidence="3">NRRL 45417</strain>
    </source>
</reference>
<dbReference type="PANTHER" id="PTHR13490">
    <property type="entry name" value="MITOCHONDRIAL 28S RIBOSOMAL PROTEIN S28"/>
    <property type="match status" value="1"/>
</dbReference>
<dbReference type="EMBL" id="JABFAI010000159">
    <property type="protein sequence ID" value="KAF4952307.1"/>
    <property type="molecule type" value="Genomic_DNA"/>
</dbReference>
<evidence type="ECO:0000313" key="3">
    <source>
        <dbReference type="EMBL" id="KAF4952307.1"/>
    </source>
</evidence>
<name>A0A8H4WVV8_9HYPO</name>
<reference evidence="3" key="2">
    <citation type="submission" date="2020-05" db="EMBL/GenBank/DDBJ databases">
        <authorList>
            <person name="Kim H.-S."/>
            <person name="Proctor R.H."/>
            <person name="Brown D.W."/>
        </authorList>
    </citation>
    <scope>NUCLEOTIDE SEQUENCE</scope>
    <source>
        <strain evidence="3">NRRL 45417</strain>
    </source>
</reference>
<gene>
    <name evidence="3" type="ORF">FGADI_6845</name>
</gene>
<evidence type="ECO:0000259" key="2">
    <source>
        <dbReference type="Pfam" id="PF10213"/>
    </source>
</evidence>
<dbReference type="GO" id="GO:0032543">
    <property type="term" value="P:mitochondrial translation"/>
    <property type="evidence" value="ECO:0007669"/>
    <property type="project" value="InterPro"/>
</dbReference>